<reference evidence="1 2" key="1">
    <citation type="submission" date="2024-05" db="EMBL/GenBank/DDBJ databases">
        <title>A draft genome resource for the thread blight pathogen Marasmius tenuissimus strain MS-2.</title>
        <authorList>
            <person name="Yulfo-Soto G.E."/>
            <person name="Baruah I.K."/>
            <person name="Amoako-Attah I."/>
            <person name="Bukari Y."/>
            <person name="Meinhardt L.W."/>
            <person name="Bailey B.A."/>
            <person name="Cohen S.P."/>
        </authorList>
    </citation>
    <scope>NUCLEOTIDE SEQUENCE [LARGE SCALE GENOMIC DNA]</scope>
    <source>
        <strain evidence="1 2">MS-2</strain>
    </source>
</reference>
<dbReference type="Proteomes" id="UP001437256">
    <property type="component" value="Unassembled WGS sequence"/>
</dbReference>
<comment type="caution">
    <text evidence="1">The sequence shown here is derived from an EMBL/GenBank/DDBJ whole genome shotgun (WGS) entry which is preliminary data.</text>
</comment>
<protein>
    <submittedName>
        <fullName evidence="1">Uncharacterized protein</fullName>
    </submittedName>
</protein>
<organism evidence="1 2">
    <name type="scientific">Marasmius tenuissimus</name>
    <dbReference type="NCBI Taxonomy" id="585030"/>
    <lineage>
        <taxon>Eukaryota</taxon>
        <taxon>Fungi</taxon>
        <taxon>Dikarya</taxon>
        <taxon>Basidiomycota</taxon>
        <taxon>Agaricomycotina</taxon>
        <taxon>Agaricomycetes</taxon>
        <taxon>Agaricomycetidae</taxon>
        <taxon>Agaricales</taxon>
        <taxon>Marasmiineae</taxon>
        <taxon>Marasmiaceae</taxon>
        <taxon>Marasmius</taxon>
    </lineage>
</organism>
<keyword evidence="2" id="KW-1185">Reference proteome</keyword>
<proteinExistence type="predicted"/>
<accession>A0ABR2ZT44</accession>
<sequence length="253" mass="28463">MSSSTLSHSSVYFTVAKIVKAPQFIQDFYLDPVKVFEPDHSSPKAILDFLSHHMSTLVNSCPVHSIIEPSAKVSHTLVSQCTTPLANTSGHYHQQYACNLVPPPDSCYKCLTPYGRDLHFDHPIGKCKRPEGYVDLWRAIPYLCWRVKELRDTVFGYLGVPQNVLAEGLGFVKWLRQPLVKLNDQANTGYRDSRIVNWTAAIYAYFHLRFTTKSIFVPTEGFSVNTPDPDFSSDPAVKRRVQDALEAAGLISL</sequence>
<evidence type="ECO:0000313" key="1">
    <source>
        <dbReference type="EMBL" id="KAL0064495.1"/>
    </source>
</evidence>
<name>A0ABR2ZT44_9AGAR</name>
<dbReference type="EMBL" id="JBBXMP010000061">
    <property type="protein sequence ID" value="KAL0064495.1"/>
    <property type="molecule type" value="Genomic_DNA"/>
</dbReference>
<evidence type="ECO:0000313" key="2">
    <source>
        <dbReference type="Proteomes" id="UP001437256"/>
    </source>
</evidence>
<gene>
    <name evidence="1" type="ORF">AAF712_008553</name>
</gene>